<comment type="caution">
    <text evidence="8">The sequence shown here is derived from an EMBL/GenBank/DDBJ whole genome shotgun (WGS) entry which is preliminary data.</text>
</comment>
<name>A0A0A0F4Y8_9GAMM</name>
<comment type="subcellular location">
    <subcellularLocation>
        <location evidence="1">Cell outer membrane</location>
        <topology evidence="1">Lipid-anchor</topology>
    </subcellularLocation>
</comment>
<feature type="region of interest" description="Disordered" evidence="7">
    <location>
        <begin position="13"/>
        <end position="114"/>
    </location>
</feature>
<proteinExistence type="predicted"/>
<keyword evidence="2" id="KW-0732">Signal</keyword>
<keyword evidence="9" id="KW-1185">Reference proteome</keyword>
<dbReference type="Pfam" id="PF13627">
    <property type="entry name" value="LptM_cons"/>
    <property type="match status" value="1"/>
</dbReference>
<feature type="compositionally biased region" description="Low complexity" evidence="7">
    <location>
        <begin position="57"/>
        <end position="71"/>
    </location>
</feature>
<dbReference type="InterPro" id="IPR032831">
    <property type="entry name" value="LptM_cons"/>
</dbReference>
<feature type="compositionally biased region" description="Low complexity" evidence="7">
    <location>
        <begin position="22"/>
        <end position="48"/>
    </location>
</feature>
<keyword evidence="6" id="KW-0449">Lipoprotein</keyword>
<evidence type="ECO:0000256" key="7">
    <source>
        <dbReference type="SAM" id="MobiDB-lite"/>
    </source>
</evidence>
<evidence type="ECO:0000256" key="4">
    <source>
        <dbReference type="ARBA" id="ARBA00023139"/>
    </source>
</evidence>
<keyword evidence="5" id="KW-0998">Cell outer membrane</keyword>
<dbReference type="AlphaFoldDB" id="A0A0A0F4Y8"/>
<organism evidence="8 9">
    <name type="scientific">Lysobacter arseniciresistens ZS79</name>
    <dbReference type="NCBI Taxonomy" id="913325"/>
    <lineage>
        <taxon>Bacteria</taxon>
        <taxon>Pseudomonadati</taxon>
        <taxon>Pseudomonadota</taxon>
        <taxon>Gammaproteobacteria</taxon>
        <taxon>Lysobacterales</taxon>
        <taxon>Lysobacteraceae</taxon>
        <taxon>Novilysobacter</taxon>
    </lineage>
</organism>
<dbReference type="GO" id="GO:0009279">
    <property type="term" value="C:cell outer membrane"/>
    <property type="evidence" value="ECO:0007669"/>
    <property type="project" value="UniProtKB-SubCell"/>
</dbReference>
<reference evidence="8 9" key="1">
    <citation type="journal article" date="2015" name="Stand. Genomic Sci.">
        <title>Genomic information of the arsenic-resistant bacterium Lysobacter arseniciresistens type strain ZS79(T) and comparison of Lysobacter draft genomes.</title>
        <authorList>
            <person name="Liu L."/>
            <person name="Zhang S."/>
            <person name="Luo M."/>
            <person name="Wang G."/>
        </authorList>
    </citation>
    <scope>NUCLEOTIDE SEQUENCE [LARGE SCALE GENOMIC DNA]</scope>
    <source>
        <strain evidence="8 9">ZS79</strain>
    </source>
</reference>
<keyword evidence="4" id="KW-0564">Palmitate</keyword>
<keyword evidence="3" id="KW-0472">Membrane</keyword>
<evidence type="ECO:0000256" key="6">
    <source>
        <dbReference type="ARBA" id="ARBA00023288"/>
    </source>
</evidence>
<dbReference type="Proteomes" id="UP000029989">
    <property type="component" value="Unassembled WGS sequence"/>
</dbReference>
<evidence type="ECO:0000256" key="5">
    <source>
        <dbReference type="ARBA" id="ARBA00023237"/>
    </source>
</evidence>
<dbReference type="NCBIfam" id="NF047847">
    <property type="entry name" value="SS_mature_LptM"/>
    <property type="match status" value="1"/>
</dbReference>
<dbReference type="EMBL" id="AVPT01000014">
    <property type="protein sequence ID" value="KGM56427.1"/>
    <property type="molecule type" value="Genomic_DNA"/>
</dbReference>
<evidence type="ECO:0000313" key="8">
    <source>
        <dbReference type="EMBL" id="KGM56427.1"/>
    </source>
</evidence>
<evidence type="ECO:0000256" key="2">
    <source>
        <dbReference type="ARBA" id="ARBA00022729"/>
    </source>
</evidence>
<feature type="compositionally biased region" description="Low complexity" evidence="7">
    <location>
        <begin position="84"/>
        <end position="114"/>
    </location>
</feature>
<gene>
    <name evidence="8" type="ORF">N799_04850</name>
</gene>
<evidence type="ECO:0000256" key="3">
    <source>
        <dbReference type="ARBA" id="ARBA00023136"/>
    </source>
</evidence>
<protein>
    <recommendedName>
        <fullName evidence="10">Sugar transporter</fullName>
    </recommendedName>
</protein>
<evidence type="ECO:0008006" key="10">
    <source>
        <dbReference type="Google" id="ProtNLM"/>
    </source>
</evidence>
<evidence type="ECO:0000256" key="1">
    <source>
        <dbReference type="ARBA" id="ARBA00004459"/>
    </source>
</evidence>
<accession>A0A0A0F4Y8</accession>
<evidence type="ECO:0000313" key="9">
    <source>
        <dbReference type="Proteomes" id="UP000029989"/>
    </source>
</evidence>
<dbReference type="STRING" id="913325.N799_04850"/>
<sequence length="114" mass="11129">MLLIALPLALAGCGNKGPLVMPEPAVEEAPAADTDADAVPVEVDVPETLPADEPEGALPDPTAADPLLDDTGGTDPMPAPVDPAPDTAGEPATDADPTDPATTGDDGADPDGNG</sequence>